<dbReference type="AlphaFoldDB" id="A0A3N2QRD2"/>
<reference evidence="3 4" key="1">
    <citation type="submission" date="2018-10" db="EMBL/GenBank/DDBJ databases">
        <title>Histidinibacterium lentulum gen. nov., sp. nov., a marine bacterium from the culture broth of Picochlorum sp. 122.</title>
        <authorList>
            <person name="Wang G."/>
        </authorList>
    </citation>
    <scope>NUCLEOTIDE SEQUENCE [LARGE SCALE GENOMIC DNA]</scope>
    <source>
        <strain evidence="3 4">B17</strain>
    </source>
</reference>
<dbReference type="InterPro" id="IPR001466">
    <property type="entry name" value="Beta-lactam-related"/>
</dbReference>
<dbReference type="SUPFAM" id="SSF56601">
    <property type="entry name" value="beta-lactamase/transpeptidase-like"/>
    <property type="match status" value="1"/>
</dbReference>
<dbReference type="Proteomes" id="UP000268016">
    <property type="component" value="Unassembled WGS sequence"/>
</dbReference>
<dbReference type="PANTHER" id="PTHR43283">
    <property type="entry name" value="BETA-LACTAMASE-RELATED"/>
    <property type="match status" value="1"/>
</dbReference>
<name>A0A3N2QRD2_9RHOB</name>
<feature type="signal peptide" evidence="1">
    <location>
        <begin position="1"/>
        <end position="23"/>
    </location>
</feature>
<proteinExistence type="predicted"/>
<protein>
    <submittedName>
        <fullName evidence="3">Class A beta-lactamase-related serine hydrolase</fullName>
    </submittedName>
</protein>
<feature type="chain" id="PRO_5018088361" evidence="1">
    <location>
        <begin position="24"/>
        <end position="310"/>
    </location>
</feature>
<dbReference type="InterPro" id="IPR050789">
    <property type="entry name" value="Diverse_Enzym_Activities"/>
</dbReference>
<dbReference type="Pfam" id="PF00144">
    <property type="entry name" value="Beta-lactamase"/>
    <property type="match status" value="1"/>
</dbReference>
<dbReference type="OrthoDB" id="5377981at2"/>
<feature type="domain" description="Beta-lactamase-related" evidence="2">
    <location>
        <begin position="38"/>
        <end position="186"/>
    </location>
</feature>
<accession>A0A3N2QRD2</accession>
<dbReference type="GO" id="GO:0016787">
    <property type="term" value="F:hydrolase activity"/>
    <property type="evidence" value="ECO:0007669"/>
    <property type="project" value="UniProtKB-KW"/>
</dbReference>
<dbReference type="RefSeq" id="WP_123643747.1">
    <property type="nucleotide sequence ID" value="NZ_ML119091.1"/>
</dbReference>
<evidence type="ECO:0000313" key="3">
    <source>
        <dbReference type="EMBL" id="ROT97741.1"/>
    </source>
</evidence>
<keyword evidence="4" id="KW-1185">Reference proteome</keyword>
<sequence>MGLTGRVLTLCLALACWAGLAAADADRLEAAWRGWVAQTGIGRSSIAIVRNGEVVRSLGIGMDPGERAPLASLSKSITGACIMALEAQGRVWRGQTMGELLGRTPLEMTAGAARITVAELLTHSSGLMQDSTQGRPTPWGVRGGDRTVQVTQTALRRTPGPKRFFYNNENYAVLGAVIAVVTRRDVHDVCPELLGIDARVNSAFGGGVPWGGFEMSAPEFARFAARLTPRRDWPTTPMGGGVRYGPGVMLSEAGRGAIWHFGSWCFVIGRSTGAYFFQIRDGWGATVTYNRCLTDDQTRALDAVLAAAVR</sequence>
<gene>
    <name evidence="3" type="ORF">EAT49_18220</name>
</gene>
<dbReference type="Gene3D" id="3.40.710.10">
    <property type="entry name" value="DD-peptidase/beta-lactamase superfamily"/>
    <property type="match status" value="1"/>
</dbReference>
<dbReference type="EMBL" id="RDRB01000011">
    <property type="protein sequence ID" value="ROT97741.1"/>
    <property type="molecule type" value="Genomic_DNA"/>
</dbReference>
<organism evidence="3 4">
    <name type="scientific">Histidinibacterium lentulum</name>
    <dbReference type="NCBI Taxonomy" id="2480588"/>
    <lineage>
        <taxon>Bacteria</taxon>
        <taxon>Pseudomonadati</taxon>
        <taxon>Pseudomonadota</taxon>
        <taxon>Alphaproteobacteria</taxon>
        <taxon>Rhodobacterales</taxon>
        <taxon>Paracoccaceae</taxon>
        <taxon>Histidinibacterium</taxon>
    </lineage>
</organism>
<evidence type="ECO:0000256" key="1">
    <source>
        <dbReference type="SAM" id="SignalP"/>
    </source>
</evidence>
<dbReference type="InterPro" id="IPR012338">
    <property type="entry name" value="Beta-lactam/transpept-like"/>
</dbReference>
<evidence type="ECO:0000313" key="4">
    <source>
        <dbReference type="Proteomes" id="UP000268016"/>
    </source>
</evidence>
<comment type="caution">
    <text evidence="3">The sequence shown here is derived from an EMBL/GenBank/DDBJ whole genome shotgun (WGS) entry which is preliminary data.</text>
</comment>
<evidence type="ECO:0000259" key="2">
    <source>
        <dbReference type="Pfam" id="PF00144"/>
    </source>
</evidence>
<keyword evidence="1" id="KW-0732">Signal</keyword>
<keyword evidence="3" id="KW-0378">Hydrolase</keyword>